<accession>A0A8K0R2R5</accession>
<protein>
    <submittedName>
        <fullName evidence="2">Uncharacterized protein</fullName>
    </submittedName>
</protein>
<organism evidence="2 3">
    <name type="scientific">Paraphoma chrysanthemicola</name>
    <dbReference type="NCBI Taxonomy" id="798071"/>
    <lineage>
        <taxon>Eukaryota</taxon>
        <taxon>Fungi</taxon>
        <taxon>Dikarya</taxon>
        <taxon>Ascomycota</taxon>
        <taxon>Pezizomycotina</taxon>
        <taxon>Dothideomycetes</taxon>
        <taxon>Pleosporomycetidae</taxon>
        <taxon>Pleosporales</taxon>
        <taxon>Pleosporineae</taxon>
        <taxon>Phaeosphaeriaceae</taxon>
        <taxon>Paraphoma</taxon>
    </lineage>
</organism>
<evidence type="ECO:0000256" key="1">
    <source>
        <dbReference type="SAM" id="MobiDB-lite"/>
    </source>
</evidence>
<dbReference type="AlphaFoldDB" id="A0A8K0R2R5"/>
<comment type="caution">
    <text evidence="2">The sequence shown here is derived from an EMBL/GenBank/DDBJ whole genome shotgun (WGS) entry which is preliminary data.</text>
</comment>
<keyword evidence="3" id="KW-1185">Reference proteome</keyword>
<reference evidence="2" key="1">
    <citation type="journal article" date="2021" name="Nat. Commun.">
        <title>Genetic determinants of endophytism in the Arabidopsis root mycobiome.</title>
        <authorList>
            <person name="Mesny F."/>
            <person name="Miyauchi S."/>
            <person name="Thiergart T."/>
            <person name="Pickel B."/>
            <person name="Atanasova L."/>
            <person name="Karlsson M."/>
            <person name="Huettel B."/>
            <person name="Barry K.W."/>
            <person name="Haridas S."/>
            <person name="Chen C."/>
            <person name="Bauer D."/>
            <person name="Andreopoulos W."/>
            <person name="Pangilinan J."/>
            <person name="LaButti K."/>
            <person name="Riley R."/>
            <person name="Lipzen A."/>
            <person name="Clum A."/>
            <person name="Drula E."/>
            <person name="Henrissat B."/>
            <person name="Kohler A."/>
            <person name="Grigoriev I.V."/>
            <person name="Martin F.M."/>
            <person name="Hacquard S."/>
        </authorList>
    </citation>
    <scope>NUCLEOTIDE SEQUENCE</scope>
    <source>
        <strain evidence="2">MPI-SDFR-AT-0120</strain>
    </source>
</reference>
<evidence type="ECO:0000313" key="3">
    <source>
        <dbReference type="Proteomes" id="UP000813461"/>
    </source>
</evidence>
<feature type="compositionally biased region" description="Polar residues" evidence="1">
    <location>
        <begin position="102"/>
        <end position="119"/>
    </location>
</feature>
<gene>
    <name evidence="2" type="ORF">FB567DRAFT_69197</name>
</gene>
<dbReference type="Proteomes" id="UP000813461">
    <property type="component" value="Unassembled WGS sequence"/>
</dbReference>
<name>A0A8K0R2R5_9PLEO</name>
<dbReference type="EMBL" id="JAGMVJ010000011">
    <property type="protein sequence ID" value="KAH7086371.1"/>
    <property type="molecule type" value="Genomic_DNA"/>
</dbReference>
<sequence>MEISILAMLHSSLPFVSSLQRAALQLLVQLASALHSYGEINTLPHSARPHRQMLSRQLHRFETPCLNLKLFLGQAAAHLPLCNPKERLAVMMASYSKPTPLDATQQKNDTNEINRSPRR</sequence>
<evidence type="ECO:0000313" key="2">
    <source>
        <dbReference type="EMBL" id="KAH7086371.1"/>
    </source>
</evidence>
<feature type="region of interest" description="Disordered" evidence="1">
    <location>
        <begin position="99"/>
        <end position="119"/>
    </location>
</feature>
<proteinExistence type="predicted"/>